<dbReference type="AlphaFoldDB" id="A0A482WJU3"/>
<dbReference type="Gene3D" id="3.90.740.10">
    <property type="entry name" value="Valyl/Leucyl/Isoleucyl-tRNA synthetase, editing domain"/>
    <property type="match status" value="1"/>
</dbReference>
<organism evidence="16 17">
    <name type="scientific">Laodelphax striatellus</name>
    <name type="common">Small brown planthopper</name>
    <name type="synonym">Delphax striatella</name>
    <dbReference type="NCBI Taxonomy" id="195883"/>
    <lineage>
        <taxon>Eukaryota</taxon>
        <taxon>Metazoa</taxon>
        <taxon>Ecdysozoa</taxon>
        <taxon>Arthropoda</taxon>
        <taxon>Hexapoda</taxon>
        <taxon>Insecta</taxon>
        <taxon>Pterygota</taxon>
        <taxon>Neoptera</taxon>
        <taxon>Paraneoptera</taxon>
        <taxon>Hemiptera</taxon>
        <taxon>Auchenorrhyncha</taxon>
        <taxon>Fulgoroidea</taxon>
        <taxon>Delphacidae</taxon>
        <taxon>Criomorphinae</taxon>
        <taxon>Laodelphax</taxon>
    </lineage>
</organism>
<evidence type="ECO:0000256" key="8">
    <source>
        <dbReference type="ARBA" id="ARBA00022917"/>
    </source>
</evidence>
<keyword evidence="7 13" id="KW-0067">ATP-binding</keyword>
<dbReference type="InterPro" id="IPR009080">
    <property type="entry name" value="tRNAsynth_Ia_anticodon-bd"/>
</dbReference>
<dbReference type="InParanoid" id="A0A482WJU3"/>
<evidence type="ECO:0000313" key="17">
    <source>
        <dbReference type="Proteomes" id="UP000291343"/>
    </source>
</evidence>
<evidence type="ECO:0000256" key="9">
    <source>
        <dbReference type="ARBA" id="ARBA00023146"/>
    </source>
</evidence>
<dbReference type="EMBL" id="QKKF02033621">
    <property type="protein sequence ID" value="RZF33600.1"/>
    <property type="molecule type" value="Genomic_DNA"/>
</dbReference>
<dbReference type="CDD" id="cd00817">
    <property type="entry name" value="ValRS_core"/>
    <property type="match status" value="1"/>
</dbReference>
<dbReference type="FunFam" id="3.40.50.620:FF:000020">
    <property type="entry name" value="Valine--tRNA ligase, mitochondrial"/>
    <property type="match status" value="1"/>
</dbReference>
<dbReference type="PANTHER" id="PTHR11946:SF109">
    <property type="entry name" value="VALINE--TRNA LIGASE"/>
    <property type="match status" value="1"/>
</dbReference>
<dbReference type="SUPFAM" id="SSF47323">
    <property type="entry name" value="Anticodon-binding domain of a subclass of class I aminoacyl-tRNA synthetases"/>
    <property type="match status" value="1"/>
</dbReference>
<dbReference type="OrthoDB" id="629407at2759"/>
<dbReference type="EC" id="6.1.1.9" evidence="3"/>
<dbReference type="FunFam" id="3.40.50.620:FF:000078">
    <property type="entry name" value="Valine--tRNA ligase, mitochondrial"/>
    <property type="match status" value="1"/>
</dbReference>
<dbReference type="PANTHER" id="PTHR11946">
    <property type="entry name" value="VALYL-TRNA SYNTHETASES"/>
    <property type="match status" value="1"/>
</dbReference>
<dbReference type="InterPro" id="IPR001412">
    <property type="entry name" value="aa-tRNA-synth_I_CS"/>
</dbReference>
<dbReference type="InterPro" id="IPR014729">
    <property type="entry name" value="Rossmann-like_a/b/a_fold"/>
</dbReference>
<evidence type="ECO:0000256" key="3">
    <source>
        <dbReference type="ARBA" id="ARBA00013169"/>
    </source>
</evidence>
<dbReference type="Gene3D" id="1.10.287.380">
    <property type="entry name" value="Valyl-tRNA synthetase, C-terminal domain"/>
    <property type="match status" value="1"/>
</dbReference>
<evidence type="ECO:0000256" key="5">
    <source>
        <dbReference type="ARBA" id="ARBA00022598"/>
    </source>
</evidence>
<accession>A0A482WJU3</accession>
<evidence type="ECO:0000256" key="12">
    <source>
        <dbReference type="ARBA" id="ARBA00047552"/>
    </source>
</evidence>
<dbReference type="PRINTS" id="PR00986">
    <property type="entry name" value="TRNASYNTHVAL"/>
</dbReference>
<keyword evidence="17" id="KW-1185">Reference proteome</keyword>
<dbReference type="GO" id="GO:0005829">
    <property type="term" value="C:cytosol"/>
    <property type="evidence" value="ECO:0007669"/>
    <property type="project" value="TreeGrafter"/>
</dbReference>
<dbReference type="SMR" id="A0A482WJU3"/>
<protein>
    <recommendedName>
        <fullName evidence="10">Valine--tRNA ligase</fullName>
        <ecNumber evidence="3">6.1.1.9</ecNumber>
    </recommendedName>
    <alternativeName>
        <fullName evidence="11">Valyl-tRNA synthetase</fullName>
    </alternativeName>
</protein>
<dbReference type="Proteomes" id="UP000291343">
    <property type="component" value="Unassembled WGS sequence"/>
</dbReference>
<evidence type="ECO:0000256" key="11">
    <source>
        <dbReference type="ARBA" id="ARBA00029936"/>
    </source>
</evidence>
<feature type="domain" description="Aminoacyl-tRNA synthetase class Ia" evidence="14">
    <location>
        <begin position="45"/>
        <end position="604"/>
    </location>
</feature>
<dbReference type="GO" id="GO:0004832">
    <property type="term" value="F:valine-tRNA ligase activity"/>
    <property type="evidence" value="ECO:0007669"/>
    <property type="project" value="UniProtKB-EC"/>
</dbReference>
<name>A0A482WJU3_LAOST</name>
<dbReference type="Gene3D" id="3.40.50.620">
    <property type="entry name" value="HUPs"/>
    <property type="match status" value="2"/>
</dbReference>
<dbReference type="GO" id="GO:0005524">
    <property type="term" value="F:ATP binding"/>
    <property type="evidence" value="ECO:0007669"/>
    <property type="project" value="UniProtKB-KW"/>
</dbReference>
<comment type="catalytic activity">
    <reaction evidence="12">
        <text>tRNA(Val) + L-valine + ATP = L-valyl-tRNA(Val) + AMP + diphosphate</text>
        <dbReference type="Rhea" id="RHEA:10704"/>
        <dbReference type="Rhea" id="RHEA-COMP:9672"/>
        <dbReference type="Rhea" id="RHEA-COMP:9708"/>
        <dbReference type="ChEBI" id="CHEBI:30616"/>
        <dbReference type="ChEBI" id="CHEBI:33019"/>
        <dbReference type="ChEBI" id="CHEBI:57762"/>
        <dbReference type="ChEBI" id="CHEBI:78442"/>
        <dbReference type="ChEBI" id="CHEBI:78537"/>
        <dbReference type="ChEBI" id="CHEBI:456215"/>
        <dbReference type="EC" id="6.1.1.9"/>
    </reaction>
</comment>
<dbReference type="InterPro" id="IPR013155">
    <property type="entry name" value="M/V/L/I-tRNA-synth_anticd-bd"/>
</dbReference>
<evidence type="ECO:0000256" key="4">
    <source>
        <dbReference type="ARBA" id="ARBA00022490"/>
    </source>
</evidence>
<evidence type="ECO:0000313" key="16">
    <source>
        <dbReference type="EMBL" id="RZF33600.1"/>
    </source>
</evidence>
<reference evidence="16 17" key="1">
    <citation type="journal article" date="2017" name="Gigascience">
        <title>Genome sequence of the small brown planthopper, Laodelphax striatellus.</title>
        <authorList>
            <person name="Zhu J."/>
            <person name="Jiang F."/>
            <person name="Wang X."/>
            <person name="Yang P."/>
            <person name="Bao Y."/>
            <person name="Zhao W."/>
            <person name="Wang W."/>
            <person name="Lu H."/>
            <person name="Wang Q."/>
            <person name="Cui N."/>
            <person name="Li J."/>
            <person name="Chen X."/>
            <person name="Luo L."/>
            <person name="Yu J."/>
            <person name="Kang L."/>
            <person name="Cui F."/>
        </authorList>
    </citation>
    <scope>NUCLEOTIDE SEQUENCE [LARGE SCALE GENOMIC DNA]</scope>
    <source>
        <strain evidence="16">Lst14</strain>
    </source>
</reference>
<dbReference type="InterPro" id="IPR002303">
    <property type="entry name" value="Valyl-tRNA_ligase"/>
</dbReference>
<feature type="domain" description="Methionyl/Valyl/Leucyl/Isoleucyl-tRNA synthetase anticodon-binding" evidence="15">
    <location>
        <begin position="660"/>
        <end position="800"/>
    </location>
</feature>
<evidence type="ECO:0000256" key="13">
    <source>
        <dbReference type="RuleBase" id="RU363035"/>
    </source>
</evidence>
<evidence type="ECO:0000256" key="6">
    <source>
        <dbReference type="ARBA" id="ARBA00022741"/>
    </source>
</evidence>
<evidence type="ECO:0000256" key="1">
    <source>
        <dbReference type="ARBA" id="ARBA00004496"/>
    </source>
</evidence>
<dbReference type="InterPro" id="IPR009008">
    <property type="entry name" value="Val/Leu/Ile-tRNA-synth_edit"/>
</dbReference>
<dbReference type="SUPFAM" id="SSF50677">
    <property type="entry name" value="ValRS/IleRS/LeuRS editing domain"/>
    <property type="match status" value="1"/>
</dbReference>
<dbReference type="Pfam" id="PF00133">
    <property type="entry name" value="tRNA-synt_1"/>
    <property type="match status" value="1"/>
</dbReference>
<dbReference type="Gene3D" id="1.10.730.10">
    <property type="entry name" value="Isoleucyl-tRNA Synthetase, Domain 1"/>
    <property type="match status" value="1"/>
</dbReference>
<dbReference type="InterPro" id="IPR002300">
    <property type="entry name" value="aa-tRNA-synth_Ia"/>
</dbReference>
<gene>
    <name evidence="16" type="ORF">LSTR_LSTR009056</name>
</gene>
<comment type="subcellular location">
    <subcellularLocation>
        <location evidence="1">Cytoplasm</location>
    </subcellularLocation>
</comment>
<evidence type="ECO:0000259" key="15">
    <source>
        <dbReference type="Pfam" id="PF08264"/>
    </source>
</evidence>
<dbReference type="Pfam" id="PF08264">
    <property type="entry name" value="Anticodon_1"/>
    <property type="match status" value="1"/>
</dbReference>
<dbReference type="GO" id="GO:0002161">
    <property type="term" value="F:aminoacyl-tRNA deacylase activity"/>
    <property type="evidence" value="ECO:0007669"/>
    <property type="project" value="InterPro"/>
</dbReference>
<dbReference type="SUPFAM" id="SSF52374">
    <property type="entry name" value="Nucleotidylyl transferase"/>
    <property type="match status" value="1"/>
</dbReference>
<dbReference type="CDD" id="cd07962">
    <property type="entry name" value="Anticodon_Ia_Val"/>
    <property type="match status" value="1"/>
</dbReference>
<proteinExistence type="inferred from homology"/>
<sequence length="936" mass="107980">MAVILARNCLNLRGICTSCVRFEWPKEKPTVFPDTYNSYNVQHEWYNWWEKNDYFKPKSGGQSDDKFCIVLPPPNVTGTLHLGHALTVVLQDVLSRWHRMKGSEVLWVPGTDHAGIATQVAVERHLMKNKNLRRLDVGREEFLKLVWNWKNEKDGTIKKQLRMLGGSVDWSRDTFTMDKNYSRAVNEAVIKLWNAGLFYRKEALVNWSCYLQSTISDIEVEHRLINGPQNLNVPGYASPVKFGIIDDFAYKVVNSDKEIVVSTTRIETMLGDVAVAVNPNDERYRELHGARLRHPLRNAEIPVVCDESVDGMKRFEAREAIREELKKQGLYRNQRPHQYQLPVCSRSGDVIEQLLKPQWFINCKDMAAKAVEAVKSGQLVIQPSSFERVWMHWFDNIEDWCVSRQLWWGHRLPIYEASTKNGGKRESVWVAALSISDATKQAAAILKVAEAEVTLRQDPDVLDTWFSSGIFPMATDDFAKFYPLSLMITGHDILFFWVARMTMLGQQLTGQLPFKKILLHGIMCDNEGRKMSKSLGNVIYPENIVKGVTLEDLHKEVEENYKCGLISGEEMKKALKGQKATFPPNVPDCGTDALRFTLMSQNIHRHAIEVDIQDFVNNRSFCNKIWQAFRYTLNKIADLNVDVPDASVLPHDLHSLPLVDQWILSRLSEAVDKMNHGIESADLHISTTAFRRFFHSFLCDVYLEATKPVFRKSDDKEISKAISTLMFCLDTSLKLLAPIMPFLCEEINYQLPGKRPTTLMNAEYPSQLQFRNTQLEEEIDFTMDVIRTIRRMKKTHGVKNVVAHVEIESQQGDTLTRHYQLINSFINDDYIITDLVEHKNQENFVCEPVSFHTHVFLKIPLYEIPDEEIERLLNQEKKLNKALVKLLETVENESFKEKAPLEVQDSHRKKILSLQEKLLQIRRKLDSQLLHQNVEP</sequence>
<keyword evidence="4" id="KW-0963">Cytoplasm</keyword>
<dbReference type="InterPro" id="IPR037118">
    <property type="entry name" value="Val-tRNA_synth_C_sf"/>
</dbReference>
<keyword evidence="5 13" id="KW-0436">Ligase</keyword>
<dbReference type="InterPro" id="IPR033705">
    <property type="entry name" value="Anticodon_Ia_Val"/>
</dbReference>
<evidence type="ECO:0000256" key="10">
    <source>
        <dbReference type="ARBA" id="ARBA00024407"/>
    </source>
</evidence>
<evidence type="ECO:0000259" key="14">
    <source>
        <dbReference type="Pfam" id="PF00133"/>
    </source>
</evidence>
<dbReference type="PROSITE" id="PS00178">
    <property type="entry name" value="AA_TRNA_LIGASE_I"/>
    <property type="match status" value="1"/>
</dbReference>
<keyword evidence="8 13" id="KW-0648">Protein biosynthesis</keyword>
<keyword evidence="6 13" id="KW-0547">Nucleotide-binding</keyword>
<comment type="similarity">
    <text evidence="2 13">Belongs to the class-I aminoacyl-tRNA synthetase family.</text>
</comment>
<evidence type="ECO:0000256" key="2">
    <source>
        <dbReference type="ARBA" id="ARBA00005594"/>
    </source>
</evidence>
<keyword evidence="9 13" id="KW-0030">Aminoacyl-tRNA synthetase</keyword>
<evidence type="ECO:0000256" key="7">
    <source>
        <dbReference type="ARBA" id="ARBA00022840"/>
    </source>
</evidence>
<dbReference type="GO" id="GO:0006438">
    <property type="term" value="P:valyl-tRNA aminoacylation"/>
    <property type="evidence" value="ECO:0007669"/>
    <property type="project" value="InterPro"/>
</dbReference>
<comment type="caution">
    <text evidence="16">The sequence shown here is derived from an EMBL/GenBank/DDBJ whole genome shotgun (WGS) entry which is preliminary data.</text>
</comment>
<dbReference type="STRING" id="195883.A0A482WJU3"/>